<evidence type="ECO:0000256" key="3">
    <source>
        <dbReference type="ARBA" id="ARBA00023125"/>
    </source>
</evidence>
<dbReference type="Gene3D" id="1.10.1660.10">
    <property type="match status" value="1"/>
</dbReference>
<organism evidence="6 7">
    <name type="scientific">Sulfoacidibacillus thermotolerans</name>
    <name type="common">Acidibacillus sulfuroxidans</name>
    <dbReference type="NCBI Taxonomy" id="1765684"/>
    <lineage>
        <taxon>Bacteria</taxon>
        <taxon>Bacillati</taxon>
        <taxon>Bacillota</taxon>
        <taxon>Bacilli</taxon>
        <taxon>Bacillales</taxon>
        <taxon>Alicyclobacillaceae</taxon>
        <taxon>Sulfoacidibacillus</taxon>
    </lineage>
</organism>
<evidence type="ECO:0000313" key="7">
    <source>
        <dbReference type="Proteomes" id="UP000245380"/>
    </source>
</evidence>
<evidence type="ECO:0000256" key="4">
    <source>
        <dbReference type="ARBA" id="ARBA00023163"/>
    </source>
</evidence>
<dbReference type="AlphaFoldDB" id="A0A2U3DAS5"/>
<comment type="caution">
    <text evidence="6">The sequence shown here is derived from an EMBL/GenBank/DDBJ whole genome shotgun (WGS) entry which is preliminary data.</text>
</comment>
<keyword evidence="3" id="KW-0238">DNA-binding</keyword>
<evidence type="ECO:0000256" key="2">
    <source>
        <dbReference type="ARBA" id="ARBA00023015"/>
    </source>
</evidence>
<evidence type="ECO:0000256" key="1">
    <source>
        <dbReference type="ARBA" id="ARBA00022491"/>
    </source>
</evidence>
<feature type="domain" description="HTH merR-type" evidence="5">
    <location>
        <begin position="11"/>
        <end position="79"/>
    </location>
</feature>
<keyword evidence="1" id="KW-0678">Repressor</keyword>
<dbReference type="PROSITE" id="PS50937">
    <property type="entry name" value="HTH_MERR_2"/>
    <property type="match status" value="1"/>
</dbReference>
<keyword evidence="2" id="KW-0805">Transcription regulation</keyword>
<dbReference type="PANTHER" id="PTHR30204">
    <property type="entry name" value="REDOX-CYCLING DRUG-SENSING TRANSCRIPTIONAL ACTIVATOR SOXR"/>
    <property type="match status" value="1"/>
</dbReference>
<dbReference type="Proteomes" id="UP000245380">
    <property type="component" value="Unassembled WGS sequence"/>
</dbReference>
<accession>A0A2U3DAS5</accession>
<dbReference type="GO" id="GO:0003700">
    <property type="term" value="F:DNA-binding transcription factor activity"/>
    <property type="evidence" value="ECO:0007669"/>
    <property type="project" value="InterPro"/>
</dbReference>
<gene>
    <name evidence="6" type="ORF">BM613_04005</name>
</gene>
<dbReference type="SMART" id="SM00422">
    <property type="entry name" value="HTH_MERR"/>
    <property type="match status" value="1"/>
</dbReference>
<dbReference type="SUPFAM" id="SSF46955">
    <property type="entry name" value="Putative DNA-binding domain"/>
    <property type="match status" value="1"/>
</dbReference>
<name>A0A2U3DAS5_SULT2</name>
<dbReference type="EMBL" id="MPDK01000004">
    <property type="protein sequence ID" value="PWI58386.1"/>
    <property type="molecule type" value="Genomic_DNA"/>
</dbReference>
<evidence type="ECO:0000313" key="6">
    <source>
        <dbReference type="EMBL" id="PWI58386.1"/>
    </source>
</evidence>
<dbReference type="InterPro" id="IPR047057">
    <property type="entry name" value="MerR_fam"/>
</dbReference>
<dbReference type="Pfam" id="PF13411">
    <property type="entry name" value="MerR_1"/>
    <property type="match status" value="1"/>
</dbReference>
<dbReference type="InterPro" id="IPR000551">
    <property type="entry name" value="MerR-type_HTH_dom"/>
</dbReference>
<protein>
    <submittedName>
        <fullName evidence="6">MerR family transcriptional regulator</fullName>
    </submittedName>
</protein>
<dbReference type="OrthoDB" id="9806513at2"/>
<dbReference type="RefSeq" id="WP_109429888.1">
    <property type="nucleotide sequence ID" value="NZ_MPDK01000004.1"/>
</dbReference>
<dbReference type="InterPro" id="IPR009061">
    <property type="entry name" value="DNA-bd_dom_put_sf"/>
</dbReference>
<sequence>MDDAMRRKLALFPIGIVQRLTDLTARQIRYYEQHGLIHPERTHGNQRLFSFNDVERLLEIKNLIDKGLNIAGIKAMIGQPTTESDYTPAMQAAAQEVRSELSESELHELLLQELSERAGQRGNPVSMIQGELSRFFHGDRR</sequence>
<proteinExistence type="predicted"/>
<dbReference type="GO" id="GO:0003677">
    <property type="term" value="F:DNA binding"/>
    <property type="evidence" value="ECO:0007669"/>
    <property type="project" value="UniProtKB-KW"/>
</dbReference>
<dbReference type="CDD" id="cd01105">
    <property type="entry name" value="HTH_GlnR-like"/>
    <property type="match status" value="1"/>
</dbReference>
<reference evidence="6 7" key="1">
    <citation type="submission" date="2016-11" db="EMBL/GenBank/DDBJ databases">
        <title>Comparative genomics of Acidibacillus ferroxidans species.</title>
        <authorList>
            <person name="Oliveira G."/>
            <person name="Nunes G."/>
            <person name="Oliveira R."/>
            <person name="Araujo F."/>
            <person name="Salim A."/>
            <person name="Scholte L."/>
            <person name="Morais D."/>
            <person name="Nancucheo I."/>
            <person name="Johnson D.B."/>
            <person name="Grail B."/>
            <person name="Bittencourt J."/>
            <person name="Valadares R."/>
        </authorList>
    </citation>
    <scope>NUCLEOTIDE SEQUENCE [LARGE SCALE GENOMIC DNA]</scope>
    <source>
        <strain evidence="6 7">Y002</strain>
    </source>
</reference>
<keyword evidence="4" id="KW-0804">Transcription</keyword>
<keyword evidence="7" id="KW-1185">Reference proteome</keyword>
<evidence type="ECO:0000259" key="5">
    <source>
        <dbReference type="PROSITE" id="PS50937"/>
    </source>
</evidence>
<dbReference type="PANTHER" id="PTHR30204:SF65">
    <property type="entry name" value="HTH-TYPE TRANSCRIPTIONAL REGULATOR TNRA"/>
    <property type="match status" value="1"/>
</dbReference>